<evidence type="ECO:0000313" key="14">
    <source>
        <dbReference type="Proteomes" id="UP001495910"/>
    </source>
</evidence>
<keyword evidence="3" id="KW-0813">Transport</keyword>
<dbReference type="PANTHER" id="PTHR34501:SF9">
    <property type="entry name" value="MAJOR OUTER MEMBRANE PROTEIN P.IA"/>
    <property type="match status" value="1"/>
</dbReference>
<comment type="subcellular location">
    <subcellularLocation>
        <location evidence="1">Cell outer membrane</location>
        <topology evidence="1">Multi-pass membrane protein</topology>
    </subcellularLocation>
</comment>
<dbReference type="PRINTS" id="PR00182">
    <property type="entry name" value="ECOLNEIPORIN"/>
</dbReference>
<dbReference type="PRINTS" id="PR00184">
    <property type="entry name" value="NEISSPPORIN"/>
</dbReference>
<evidence type="ECO:0000256" key="8">
    <source>
        <dbReference type="ARBA" id="ARBA00023114"/>
    </source>
</evidence>
<proteinExistence type="predicted"/>
<dbReference type="EMBL" id="JBANDC010000006">
    <property type="protein sequence ID" value="MEM4987716.1"/>
    <property type="molecule type" value="Genomic_DNA"/>
</dbReference>
<dbReference type="Proteomes" id="UP001495910">
    <property type="component" value="Unassembled WGS sequence"/>
</dbReference>
<sequence length="401" mass="41302">MKKSLIALAVLGAIAGAAQAQSSVTIYGIVDTGIVYTSKAAAGAGTTGSKFSVNSGVIQGSRLGFKGVEDLGGGLKALFQLEAGFNNDNGALNGQDSKSSTTLFRRKSVVGLGGNFGSVLLGRQTDILDDVSQWTSVQDFGGVTGSVGHNLDRLEGTRTNNSIRYNTPDFAGFTGSAIYGFGEAAGKTSSGQSFGLGGQYANGPLGLFAAYYQSKLGTVSATGTSNASDASLLNNSSPTFNNSYGAAGDTALKTFSLGASYQVGPARLYGNWSRVKQPLAVSSTTLGLTAINAFGIGGTNNSKADIFELGVNYAVTAPLHLLASVQYNKLTFADANSPKGKLTQINLGTDYFLSKRTDLYAFVSNLRAKDAANPGVFGDGIGSNTDKQNQTAVAVGIRHKF</sequence>
<dbReference type="Gene3D" id="2.40.160.10">
    <property type="entry name" value="Porin"/>
    <property type="match status" value="1"/>
</dbReference>
<dbReference type="InterPro" id="IPR002299">
    <property type="entry name" value="Porin_Neis"/>
</dbReference>
<comment type="subunit">
    <text evidence="2">Homotrimer.</text>
</comment>
<evidence type="ECO:0000256" key="4">
    <source>
        <dbReference type="ARBA" id="ARBA00022452"/>
    </source>
</evidence>
<evidence type="ECO:0000259" key="12">
    <source>
        <dbReference type="Pfam" id="PF13609"/>
    </source>
</evidence>
<name>A0ABU9PUQ2_9BURK</name>
<keyword evidence="4" id="KW-1134">Transmembrane beta strand</keyword>
<protein>
    <submittedName>
        <fullName evidence="13">Porin</fullName>
    </submittedName>
</protein>
<dbReference type="RefSeq" id="WP_342829264.1">
    <property type="nucleotide sequence ID" value="NZ_JBANDC010000006.1"/>
</dbReference>
<keyword evidence="7" id="KW-0406">Ion transport</keyword>
<accession>A0ABU9PUQ2</accession>
<keyword evidence="14" id="KW-1185">Reference proteome</keyword>
<dbReference type="InterPro" id="IPR033900">
    <property type="entry name" value="Gram_neg_porin_domain"/>
</dbReference>
<dbReference type="InterPro" id="IPR050298">
    <property type="entry name" value="Gram-neg_bact_OMP"/>
</dbReference>
<dbReference type="CDD" id="cd00342">
    <property type="entry name" value="gram_neg_porins"/>
    <property type="match status" value="1"/>
</dbReference>
<evidence type="ECO:0000256" key="5">
    <source>
        <dbReference type="ARBA" id="ARBA00022692"/>
    </source>
</evidence>
<feature type="chain" id="PRO_5046867674" evidence="11">
    <location>
        <begin position="21"/>
        <end position="401"/>
    </location>
</feature>
<feature type="signal peptide" evidence="11">
    <location>
        <begin position="1"/>
        <end position="20"/>
    </location>
</feature>
<reference evidence="13 14" key="1">
    <citation type="submission" date="2024-02" db="EMBL/GenBank/DDBJ databases">
        <title>Draft genome sequence of Collimonas sp. strain H4R21, an effective mineral-weathering bacterial strain isolated from the beech rhizosphere.</title>
        <authorList>
            <person name="Morin E."/>
            <person name="Uroz S."/>
            <person name="Leveau J.H.J."/>
            <person name="Kumar R."/>
            <person name="Rey M.W."/>
            <person name="Pham J."/>
        </authorList>
    </citation>
    <scope>NUCLEOTIDE SEQUENCE [LARGE SCALE GENOMIC DNA]</scope>
    <source>
        <strain evidence="13 14">H4R21</strain>
    </source>
</reference>
<gene>
    <name evidence="13" type="ORF">V8G57_10000</name>
</gene>
<comment type="caution">
    <text evidence="13">The sequence shown here is derived from an EMBL/GenBank/DDBJ whole genome shotgun (WGS) entry which is preliminary data.</text>
</comment>
<evidence type="ECO:0000256" key="9">
    <source>
        <dbReference type="ARBA" id="ARBA00023136"/>
    </source>
</evidence>
<evidence type="ECO:0000256" key="2">
    <source>
        <dbReference type="ARBA" id="ARBA00011233"/>
    </source>
</evidence>
<keyword evidence="8" id="KW-0626">Porin</keyword>
<evidence type="ECO:0000313" key="13">
    <source>
        <dbReference type="EMBL" id="MEM4987716.1"/>
    </source>
</evidence>
<dbReference type="Pfam" id="PF13609">
    <property type="entry name" value="Porin_4"/>
    <property type="match status" value="1"/>
</dbReference>
<feature type="domain" description="Porin" evidence="12">
    <location>
        <begin position="7"/>
        <end position="370"/>
    </location>
</feature>
<dbReference type="InterPro" id="IPR001702">
    <property type="entry name" value="Porin_Gram-ve"/>
</dbReference>
<evidence type="ECO:0000256" key="6">
    <source>
        <dbReference type="ARBA" id="ARBA00022729"/>
    </source>
</evidence>
<dbReference type="PANTHER" id="PTHR34501">
    <property type="entry name" value="PROTEIN YDDL-RELATED"/>
    <property type="match status" value="1"/>
</dbReference>
<keyword evidence="6 11" id="KW-0732">Signal</keyword>
<evidence type="ECO:0000256" key="1">
    <source>
        <dbReference type="ARBA" id="ARBA00004571"/>
    </source>
</evidence>
<dbReference type="SUPFAM" id="SSF56935">
    <property type="entry name" value="Porins"/>
    <property type="match status" value="1"/>
</dbReference>
<keyword evidence="9" id="KW-0472">Membrane</keyword>
<evidence type="ECO:0000256" key="7">
    <source>
        <dbReference type="ARBA" id="ARBA00023065"/>
    </source>
</evidence>
<evidence type="ECO:0000256" key="3">
    <source>
        <dbReference type="ARBA" id="ARBA00022448"/>
    </source>
</evidence>
<evidence type="ECO:0000256" key="10">
    <source>
        <dbReference type="ARBA" id="ARBA00023237"/>
    </source>
</evidence>
<organism evidence="13 14">
    <name type="scientific">Collimonas rhizosphaerae</name>
    <dbReference type="NCBI Taxonomy" id="3126357"/>
    <lineage>
        <taxon>Bacteria</taxon>
        <taxon>Pseudomonadati</taxon>
        <taxon>Pseudomonadota</taxon>
        <taxon>Betaproteobacteria</taxon>
        <taxon>Burkholderiales</taxon>
        <taxon>Oxalobacteraceae</taxon>
        <taxon>Collimonas</taxon>
    </lineage>
</organism>
<dbReference type="InterPro" id="IPR023614">
    <property type="entry name" value="Porin_dom_sf"/>
</dbReference>
<keyword evidence="5" id="KW-0812">Transmembrane</keyword>
<keyword evidence="10" id="KW-0998">Cell outer membrane</keyword>
<evidence type="ECO:0000256" key="11">
    <source>
        <dbReference type="SAM" id="SignalP"/>
    </source>
</evidence>